<sequence length="235" mass="24508">MAQHHSFGAAADADGTAARPLPRAGAPAGDDLSAALRQVLTLTQLARAELAERLGMPLTNVEAVEHVLIARNAGAPIGPVELSRRLGVTSAAGTQSVNRLVAEGHLTRGPHPDDRRRQILDVTTSGFEHVMGELAPLLGLVLGAADGLTDEERAGAKRYLELVAAAYRRYLEPQARGEEEAGPGAHRTGPGSERKASPAARQAPPTAGPQPVPALTRRSKRVLRSPSGPPVTPSS</sequence>
<dbReference type="InterPro" id="IPR039422">
    <property type="entry name" value="MarR/SlyA-like"/>
</dbReference>
<dbReference type="PANTHER" id="PTHR33164:SF43">
    <property type="entry name" value="HTH-TYPE TRANSCRIPTIONAL REPRESSOR YETL"/>
    <property type="match status" value="1"/>
</dbReference>
<dbReference type="EMBL" id="BAABIS010000001">
    <property type="protein sequence ID" value="GAA4876756.1"/>
    <property type="molecule type" value="Genomic_DNA"/>
</dbReference>
<name>A0ABP9EEI5_9ACTN</name>
<dbReference type="InterPro" id="IPR000835">
    <property type="entry name" value="HTH_MarR-typ"/>
</dbReference>
<proteinExistence type="predicted"/>
<dbReference type="Gene3D" id="1.10.10.10">
    <property type="entry name" value="Winged helix-like DNA-binding domain superfamily/Winged helix DNA-binding domain"/>
    <property type="match status" value="1"/>
</dbReference>
<dbReference type="Proteomes" id="UP001501752">
    <property type="component" value="Unassembled WGS sequence"/>
</dbReference>
<dbReference type="InterPro" id="IPR036390">
    <property type="entry name" value="WH_DNA-bd_sf"/>
</dbReference>
<dbReference type="RefSeq" id="WP_345700528.1">
    <property type="nucleotide sequence ID" value="NZ_BAABIS010000001.1"/>
</dbReference>
<comment type="caution">
    <text evidence="3">The sequence shown here is derived from an EMBL/GenBank/DDBJ whole genome shotgun (WGS) entry which is preliminary data.</text>
</comment>
<accession>A0ABP9EEI5</accession>
<keyword evidence="4" id="KW-1185">Reference proteome</keyword>
<evidence type="ECO:0000259" key="2">
    <source>
        <dbReference type="SMART" id="SM00347"/>
    </source>
</evidence>
<protein>
    <recommendedName>
        <fullName evidence="2">HTH marR-type domain-containing protein</fullName>
    </recommendedName>
</protein>
<dbReference type="SMART" id="SM00347">
    <property type="entry name" value="HTH_MARR"/>
    <property type="match status" value="1"/>
</dbReference>
<dbReference type="InterPro" id="IPR036388">
    <property type="entry name" value="WH-like_DNA-bd_sf"/>
</dbReference>
<dbReference type="PANTHER" id="PTHR33164">
    <property type="entry name" value="TRANSCRIPTIONAL REGULATOR, MARR FAMILY"/>
    <property type="match status" value="1"/>
</dbReference>
<dbReference type="Pfam" id="PF12802">
    <property type="entry name" value="MarR_2"/>
    <property type="match status" value="1"/>
</dbReference>
<feature type="domain" description="HTH marR-type" evidence="2">
    <location>
        <begin position="49"/>
        <end position="153"/>
    </location>
</feature>
<organism evidence="3 4">
    <name type="scientific">Kitasatospora terrestris</name>
    <dbReference type="NCBI Taxonomy" id="258051"/>
    <lineage>
        <taxon>Bacteria</taxon>
        <taxon>Bacillati</taxon>
        <taxon>Actinomycetota</taxon>
        <taxon>Actinomycetes</taxon>
        <taxon>Kitasatosporales</taxon>
        <taxon>Streptomycetaceae</taxon>
        <taxon>Kitasatospora</taxon>
    </lineage>
</organism>
<feature type="region of interest" description="Disordered" evidence="1">
    <location>
        <begin position="174"/>
        <end position="235"/>
    </location>
</feature>
<evidence type="ECO:0000256" key="1">
    <source>
        <dbReference type="SAM" id="MobiDB-lite"/>
    </source>
</evidence>
<feature type="region of interest" description="Disordered" evidence="1">
    <location>
        <begin position="1"/>
        <end position="26"/>
    </location>
</feature>
<gene>
    <name evidence="3" type="ORF">GCM10023235_65670</name>
</gene>
<evidence type="ECO:0000313" key="4">
    <source>
        <dbReference type="Proteomes" id="UP001501752"/>
    </source>
</evidence>
<evidence type="ECO:0000313" key="3">
    <source>
        <dbReference type="EMBL" id="GAA4876756.1"/>
    </source>
</evidence>
<feature type="compositionally biased region" description="Low complexity" evidence="1">
    <location>
        <begin position="8"/>
        <end position="26"/>
    </location>
</feature>
<dbReference type="SUPFAM" id="SSF46785">
    <property type="entry name" value="Winged helix' DNA-binding domain"/>
    <property type="match status" value="1"/>
</dbReference>
<reference evidence="4" key="1">
    <citation type="journal article" date="2019" name="Int. J. Syst. Evol. Microbiol.">
        <title>The Global Catalogue of Microorganisms (GCM) 10K type strain sequencing project: providing services to taxonomists for standard genome sequencing and annotation.</title>
        <authorList>
            <consortium name="The Broad Institute Genomics Platform"/>
            <consortium name="The Broad Institute Genome Sequencing Center for Infectious Disease"/>
            <person name="Wu L."/>
            <person name="Ma J."/>
        </authorList>
    </citation>
    <scope>NUCLEOTIDE SEQUENCE [LARGE SCALE GENOMIC DNA]</scope>
    <source>
        <strain evidence="4">JCM 13006</strain>
    </source>
</reference>